<protein>
    <submittedName>
        <fullName evidence="1">Uncharacterized protein</fullName>
    </submittedName>
</protein>
<organism evidence="1 2">
    <name type="scientific">Nelumbo nucifera</name>
    <name type="common">Sacred lotus</name>
    <dbReference type="NCBI Taxonomy" id="4432"/>
    <lineage>
        <taxon>Eukaryota</taxon>
        <taxon>Viridiplantae</taxon>
        <taxon>Streptophyta</taxon>
        <taxon>Embryophyta</taxon>
        <taxon>Tracheophyta</taxon>
        <taxon>Spermatophyta</taxon>
        <taxon>Magnoliopsida</taxon>
        <taxon>Proteales</taxon>
        <taxon>Nelumbonaceae</taxon>
        <taxon>Nelumbo</taxon>
    </lineage>
</organism>
<evidence type="ECO:0000313" key="1">
    <source>
        <dbReference type="EMBL" id="DAD27939.1"/>
    </source>
</evidence>
<dbReference type="EMBL" id="DUZY01000002">
    <property type="protein sequence ID" value="DAD27939.1"/>
    <property type="molecule type" value="Genomic_DNA"/>
</dbReference>
<keyword evidence="2" id="KW-1185">Reference proteome</keyword>
<comment type="caution">
    <text evidence="1">The sequence shown here is derived from an EMBL/GenBank/DDBJ whole genome shotgun (WGS) entry which is preliminary data.</text>
</comment>
<proteinExistence type="predicted"/>
<name>A0A822Y9J6_NELNU</name>
<evidence type="ECO:0000313" key="2">
    <source>
        <dbReference type="Proteomes" id="UP000607653"/>
    </source>
</evidence>
<gene>
    <name evidence="1" type="ORF">HUJ06_029407</name>
</gene>
<sequence length="53" mass="6289">MLALKKTNWASKDSSMLLEDDENRIYVLSNGSLHVKRFQFVNWHFPMNFTSKI</sequence>
<dbReference type="Proteomes" id="UP000607653">
    <property type="component" value="Unassembled WGS sequence"/>
</dbReference>
<accession>A0A822Y9J6</accession>
<reference evidence="1 2" key="1">
    <citation type="journal article" date="2020" name="Mol. Biol. Evol.">
        <title>Distinct Expression and Methylation Patterns for Genes with Different Fates following a Single Whole-Genome Duplication in Flowering Plants.</title>
        <authorList>
            <person name="Shi T."/>
            <person name="Rahmani R.S."/>
            <person name="Gugger P.F."/>
            <person name="Wang M."/>
            <person name="Li H."/>
            <person name="Zhang Y."/>
            <person name="Li Z."/>
            <person name="Wang Q."/>
            <person name="Van de Peer Y."/>
            <person name="Marchal K."/>
            <person name="Chen J."/>
        </authorList>
    </citation>
    <scope>NUCLEOTIDE SEQUENCE [LARGE SCALE GENOMIC DNA]</scope>
    <source>
        <tissue evidence="1">Leaf</tissue>
    </source>
</reference>
<dbReference type="AlphaFoldDB" id="A0A822Y9J6"/>